<dbReference type="EMBL" id="QZRB01000030">
    <property type="protein sequence ID" value="MVD25234.1"/>
    <property type="molecule type" value="Genomic_DNA"/>
</dbReference>
<protein>
    <submittedName>
        <fullName evidence="6">Sulfurtransferase complex subunit TusB</fullName>
    </submittedName>
    <submittedName>
        <fullName evidence="1">tRNA 2-thiouridine synthesizing protein B</fullName>
    </submittedName>
</protein>
<accession>A0A085SA77</accession>
<evidence type="ECO:0000313" key="1">
    <source>
        <dbReference type="EMBL" id="CSB13146.1"/>
    </source>
</evidence>
<evidence type="ECO:0000313" key="9">
    <source>
        <dbReference type="Proteomes" id="UP000044806"/>
    </source>
</evidence>
<dbReference type="GO" id="GO:0002143">
    <property type="term" value="P:tRNA wobble position uridine thiolation"/>
    <property type="evidence" value="ECO:0007669"/>
    <property type="project" value="InterPro"/>
</dbReference>
<dbReference type="Proteomes" id="UP000041770">
    <property type="component" value="Unassembled WGS sequence"/>
</dbReference>
<dbReference type="Proteomes" id="UP000323225">
    <property type="component" value="Unassembled WGS sequence"/>
</dbReference>
<sequence>MLHIVKHLEKLPLLSAYLLDGDVVLLTENAVYAAAVHSPYQASINDQNLWLVLYEDLHARGWLEKCDPRISVVTMSDFVDLTVTHDKSITW</sequence>
<dbReference type="Pfam" id="PF04077">
    <property type="entry name" value="DsrH"/>
    <property type="match status" value="1"/>
</dbReference>
<dbReference type="Proteomes" id="UP001196338">
    <property type="component" value="Unassembled WGS sequence"/>
</dbReference>
<dbReference type="KEGG" id="vcq:EN18_18725"/>
<dbReference type="InterPro" id="IPR007215">
    <property type="entry name" value="Sulphur_relay_TusB/DsrH"/>
</dbReference>
<dbReference type="EMBL" id="SISP01000037">
    <property type="protein sequence ID" value="TBM38625.1"/>
    <property type="molecule type" value="Genomic_DNA"/>
</dbReference>
<dbReference type="Proteomes" id="UP000471242">
    <property type="component" value="Unassembled WGS sequence"/>
</dbReference>
<dbReference type="AlphaFoldDB" id="A0A085SA77"/>
<evidence type="ECO:0000313" key="6">
    <source>
        <dbReference type="EMBL" id="TBM38625.1"/>
    </source>
</evidence>
<evidence type="ECO:0000313" key="5">
    <source>
        <dbReference type="EMBL" id="MVD25234.1"/>
    </source>
</evidence>
<dbReference type="Proteomes" id="UP000294145">
    <property type="component" value="Unassembled WGS sequence"/>
</dbReference>
<proteinExistence type="predicted"/>
<dbReference type="NCBIfam" id="TIGR03011">
    <property type="entry name" value="sulf_tusB_dsrH"/>
    <property type="match status" value="1"/>
</dbReference>
<reference evidence="3 11" key="5">
    <citation type="submission" date="2019-09" db="EMBL/GenBank/DDBJ databases">
        <authorList>
            <person name="Kritzky A."/>
            <person name="Schelkanova E.Y."/>
            <person name="Alkhova Z.V."/>
            <person name="Smirnova N.I."/>
        </authorList>
    </citation>
    <scope>NUCLEOTIDE SEQUENCE [LARGE SCALE GENOMIC DNA]</scope>
    <source>
        <strain evidence="3 11">M1526</strain>
    </source>
</reference>
<dbReference type="KEGG" id="vcz:VAB027_3474"/>
<dbReference type="GO" id="GO:0016740">
    <property type="term" value="F:transferase activity"/>
    <property type="evidence" value="ECO:0007669"/>
    <property type="project" value="UniProtKB-KW"/>
</dbReference>
<name>A0A085SA77_VIBCL</name>
<dbReference type="PANTHER" id="PTHR37526:SF1">
    <property type="entry name" value="PROTEIN TUSB"/>
    <property type="match status" value="1"/>
</dbReference>
<dbReference type="EMBL" id="JAHBND010000150">
    <property type="protein sequence ID" value="MBS7672866.1"/>
    <property type="molecule type" value="Genomic_DNA"/>
</dbReference>
<dbReference type="Proteomes" id="UP000044806">
    <property type="component" value="Unassembled WGS sequence"/>
</dbReference>
<dbReference type="EMBL" id="VUAA01000039">
    <property type="protein sequence ID" value="KAA1252782.1"/>
    <property type="molecule type" value="Genomic_DNA"/>
</dbReference>
<evidence type="ECO:0000313" key="13">
    <source>
        <dbReference type="Proteomes" id="UP000471242"/>
    </source>
</evidence>
<evidence type="ECO:0000313" key="8">
    <source>
        <dbReference type="Proteomes" id="UP000041770"/>
    </source>
</evidence>
<reference evidence="4" key="6">
    <citation type="submission" date="2021-05" db="EMBL/GenBank/DDBJ databases">
        <authorList>
            <person name="Stine C."/>
        </authorList>
    </citation>
    <scope>NUCLEOTIDE SEQUENCE</scope>
    <source>
        <strain evidence="4">TDS0091212</strain>
    </source>
</reference>
<dbReference type="RefSeq" id="WP_000902450.1">
    <property type="nucleotide sequence ID" value="NZ_AP018677.1"/>
</dbReference>
<evidence type="ECO:0000313" key="2">
    <source>
        <dbReference type="EMBL" id="CSD34007.1"/>
    </source>
</evidence>
<reference evidence="5 13" key="2">
    <citation type="submission" date="2018-09" db="EMBL/GenBank/DDBJ databases">
        <title>Genomic epidemiology reveals two lineages of Vibrio cholerae that can cause global cholera epidemics despite absence of cholera toxin gene.</title>
        <authorList>
            <person name="Wang H."/>
            <person name="Zen W."/>
            <person name="Yu H."/>
            <person name="Zhang W."/>
            <person name="Pan J."/>
            <person name="Yang C."/>
            <person name="Cui Y."/>
        </authorList>
    </citation>
    <scope>NUCLEOTIDE SEQUENCE [LARGE SCALE GENOMIC DNA]</scope>
    <source>
        <strain evidence="5 13">00-1_S85</strain>
    </source>
</reference>
<dbReference type="InterPro" id="IPR027396">
    <property type="entry name" value="DsrEFH-like"/>
</dbReference>
<dbReference type="PANTHER" id="PTHR37526">
    <property type="entry name" value="PROTEIN TUSB"/>
    <property type="match status" value="1"/>
</dbReference>
<dbReference type="OMA" id="YAANPQH"/>
<organism evidence="6 10">
    <name type="scientific">Vibrio cholerae</name>
    <dbReference type="NCBI Taxonomy" id="666"/>
    <lineage>
        <taxon>Bacteria</taxon>
        <taxon>Pseudomonadati</taxon>
        <taxon>Pseudomonadota</taxon>
        <taxon>Gammaproteobacteria</taxon>
        <taxon>Vibrionales</taxon>
        <taxon>Vibrionaceae</taxon>
        <taxon>Vibrio</taxon>
    </lineage>
</organism>
<dbReference type="GO" id="GO:1990228">
    <property type="term" value="C:sulfurtransferase complex"/>
    <property type="evidence" value="ECO:0007669"/>
    <property type="project" value="TreeGrafter"/>
</dbReference>
<dbReference type="EMBL" id="CWQY01000052">
    <property type="protein sequence ID" value="CSD34007.1"/>
    <property type="molecule type" value="Genomic_DNA"/>
</dbReference>
<reference evidence="8 9" key="1">
    <citation type="submission" date="2015-07" db="EMBL/GenBank/DDBJ databases">
        <authorList>
            <consortium name="Pathogen Informatics"/>
        </authorList>
    </citation>
    <scope>NUCLEOTIDE SEQUENCE [LARGE SCALE GENOMIC DNA]</scope>
    <source>
        <strain evidence="2 8">A316</strain>
        <strain evidence="1 9">A51</strain>
    </source>
</reference>
<reference evidence="7 12" key="4">
    <citation type="submission" date="2019-06" db="EMBL/GenBank/DDBJ databases">
        <title>Vibrio cholerae phylogeny based on whole-genome sequencing reveals genetic diversity and population strucutre.</title>
        <authorList>
            <person name="Zhiqiu Y."/>
            <person name="Bin L."/>
            <person name="Lingyan J."/>
        </authorList>
    </citation>
    <scope>NUCLEOTIDE SEQUENCE [LARGE SCALE GENOMIC DNA]</scope>
    <source>
        <strain evidence="7 12">N2814</strain>
    </source>
</reference>
<evidence type="ECO:0000313" key="12">
    <source>
        <dbReference type="Proteomes" id="UP000323819"/>
    </source>
</evidence>
<reference evidence="4" key="7">
    <citation type="submission" date="2023-08" db="EMBL/GenBank/DDBJ databases">
        <title>Vibrio cholerae Outbreaks in Tanzania Exemplify Founder Flush: Simultaneous Increases in Population Size and Genetic Diversity.</title>
        <authorList>
            <person name="Debes A.K."/>
            <person name="Mohammed A."/>
            <person name="Maseke I."/>
            <person name="Almeida M."/>
            <person name="Li S."/>
            <person name="Matimba H."/>
            <person name="Joachim A."/>
            <person name="Mizinduko M."/>
            <person name="Nyanga S."/>
            <person name="Kelly M."/>
            <person name="Kachwamba Y."/>
            <person name="Schaffer A.M."/>
            <person name="Nyanga A.S."/>
            <person name="Mghamba J."/>
            <person name="Mosha F.S."/>
            <person name="Sack D.A."/>
            <person name="Stine O.C."/>
        </authorList>
    </citation>
    <scope>NUCLEOTIDE SEQUENCE</scope>
    <source>
        <strain evidence="4">TDS0091212</strain>
    </source>
</reference>
<dbReference type="EMBL" id="VSIJ01000015">
    <property type="protein sequence ID" value="TXX66827.1"/>
    <property type="molecule type" value="Genomic_DNA"/>
</dbReference>
<dbReference type="Proteomes" id="UP000323819">
    <property type="component" value="Unassembled WGS sequence"/>
</dbReference>
<dbReference type="GeneID" id="69720898"/>
<dbReference type="Gene3D" id="3.40.1260.10">
    <property type="entry name" value="DsrEFH-like"/>
    <property type="match status" value="1"/>
</dbReference>
<evidence type="ECO:0000313" key="11">
    <source>
        <dbReference type="Proteomes" id="UP000323225"/>
    </source>
</evidence>
<gene>
    <name evidence="6" type="primary">dsrH</name>
    <name evidence="4" type="synonym">tusB</name>
    <name evidence="5" type="ORF">D6U24_17950</name>
    <name evidence="1" type="ORF">ERS013165_03494</name>
    <name evidence="2" type="ORF">ERS013200_03935</name>
    <name evidence="6" type="ORF">EYB64_17415</name>
    <name evidence="3" type="ORF">F0M16_21125</name>
    <name evidence="7" type="ORF">FXF03_03975</name>
    <name evidence="4" type="ORF">KIN13_05350</name>
</gene>
<reference evidence="6 10" key="3">
    <citation type="submission" date="2019-02" db="EMBL/GenBank/DDBJ databases">
        <title>Genomic plasticity associated with the antimicrobial resistance in Vibrio cholerae.</title>
        <authorList>
            <person name="Verma J."/>
            <person name="Bag S."/>
            <person name="Saha B."/>
            <person name="Kumar P."/>
            <person name="Ghosh T.S."/>
            <person name="Dayal M."/>
            <person name="Senapati T."/>
            <person name="Mehra S."/>
            <person name="Dey P."/>
            <person name="Desigamani A."/>
            <person name="Kumar D."/>
            <person name="Rana P."/>
            <person name="Kumar B."/>
            <person name="Maiti T.K."/>
            <person name="Sharma N.C."/>
            <person name="Bhadra R.K."/>
            <person name="Mutreja A."/>
            <person name="Nair G.B."/>
            <person name="Ramamurthy T."/>
            <person name="Das B."/>
        </authorList>
    </citation>
    <scope>NUCLEOTIDE SEQUENCE [LARGE SCALE GENOMIC DNA]</scope>
    <source>
        <strain evidence="6 10">IDH06781</strain>
    </source>
</reference>
<dbReference type="EMBL" id="CWOW01000028">
    <property type="protein sequence ID" value="CSB13146.1"/>
    <property type="molecule type" value="Genomic_DNA"/>
</dbReference>
<keyword evidence="6" id="KW-0808">Transferase</keyword>
<evidence type="ECO:0000313" key="4">
    <source>
        <dbReference type="EMBL" id="MBS7672866.1"/>
    </source>
</evidence>
<evidence type="ECO:0000313" key="7">
    <source>
        <dbReference type="EMBL" id="TXX66827.1"/>
    </source>
</evidence>
<dbReference type="SUPFAM" id="SSF75169">
    <property type="entry name" value="DsrEFH-like"/>
    <property type="match status" value="1"/>
</dbReference>
<evidence type="ECO:0000313" key="3">
    <source>
        <dbReference type="EMBL" id="KAA1252782.1"/>
    </source>
</evidence>
<evidence type="ECO:0000313" key="10">
    <source>
        <dbReference type="Proteomes" id="UP000294145"/>
    </source>
</evidence>